<dbReference type="SUPFAM" id="SSF53335">
    <property type="entry name" value="S-adenosyl-L-methionine-dependent methyltransferases"/>
    <property type="match status" value="1"/>
</dbReference>
<evidence type="ECO:0000256" key="2">
    <source>
        <dbReference type="ARBA" id="ARBA00022679"/>
    </source>
</evidence>
<evidence type="ECO:0000256" key="3">
    <source>
        <dbReference type="ARBA" id="ARBA00022691"/>
    </source>
</evidence>
<keyword evidence="1 4" id="KW-0489">Methyltransferase</keyword>
<name>A0A644XUA3_9ZZZZ</name>
<keyword evidence="3" id="KW-0949">S-adenosyl-L-methionine</keyword>
<dbReference type="PROSITE" id="PS01184">
    <property type="entry name" value="UBIE_2"/>
    <property type="match status" value="1"/>
</dbReference>
<dbReference type="PROSITE" id="PS01183">
    <property type="entry name" value="UBIE_1"/>
    <property type="match status" value="1"/>
</dbReference>
<dbReference type="PANTHER" id="PTHR43591">
    <property type="entry name" value="METHYLTRANSFERASE"/>
    <property type="match status" value="1"/>
</dbReference>
<dbReference type="AlphaFoldDB" id="A0A644XUA3"/>
<organism evidence="4">
    <name type="scientific">bioreactor metagenome</name>
    <dbReference type="NCBI Taxonomy" id="1076179"/>
    <lineage>
        <taxon>unclassified sequences</taxon>
        <taxon>metagenomes</taxon>
        <taxon>ecological metagenomes</taxon>
    </lineage>
</organism>
<reference evidence="4" key="1">
    <citation type="submission" date="2019-08" db="EMBL/GenBank/DDBJ databases">
        <authorList>
            <person name="Kucharzyk K."/>
            <person name="Murdoch R.W."/>
            <person name="Higgins S."/>
            <person name="Loffler F."/>
        </authorList>
    </citation>
    <scope>NUCLEOTIDE SEQUENCE</scope>
</reference>
<dbReference type="EMBL" id="VSSQ01002877">
    <property type="protein sequence ID" value="MPM17873.1"/>
    <property type="molecule type" value="Genomic_DNA"/>
</dbReference>
<keyword evidence="2 4" id="KW-0808">Transferase</keyword>
<dbReference type="NCBIfam" id="TIGR01934">
    <property type="entry name" value="MenG_MenH_UbiE"/>
    <property type="match status" value="1"/>
</dbReference>
<dbReference type="Pfam" id="PF01209">
    <property type="entry name" value="Ubie_methyltran"/>
    <property type="match status" value="1"/>
</dbReference>
<dbReference type="GO" id="GO:0032259">
    <property type="term" value="P:methylation"/>
    <property type="evidence" value="ECO:0007669"/>
    <property type="project" value="UniProtKB-KW"/>
</dbReference>
<evidence type="ECO:0000313" key="4">
    <source>
        <dbReference type="EMBL" id="MPM17873.1"/>
    </source>
</evidence>
<protein>
    <submittedName>
        <fullName evidence="4">Demethylmenaquinone methyltransferase</fullName>
        <ecNumber evidence="4">2.1.1.163</ecNumber>
    </submittedName>
</protein>
<dbReference type="CDD" id="cd02440">
    <property type="entry name" value="AdoMet_MTases"/>
    <property type="match status" value="1"/>
</dbReference>
<accession>A0A644XUA3</accession>
<dbReference type="PANTHER" id="PTHR43591:SF24">
    <property type="entry name" value="2-METHOXY-6-POLYPRENYL-1,4-BENZOQUINOL METHYLASE, MITOCHONDRIAL"/>
    <property type="match status" value="1"/>
</dbReference>
<evidence type="ECO:0000256" key="1">
    <source>
        <dbReference type="ARBA" id="ARBA00022603"/>
    </source>
</evidence>
<proteinExistence type="predicted"/>
<dbReference type="PROSITE" id="PS51608">
    <property type="entry name" value="SAM_MT_UBIE"/>
    <property type="match status" value="1"/>
</dbReference>
<dbReference type="InterPro" id="IPR004033">
    <property type="entry name" value="UbiE/COQ5_MeTrFase"/>
</dbReference>
<comment type="caution">
    <text evidence="4">The sequence shown here is derived from an EMBL/GenBank/DDBJ whole genome shotgun (WGS) entry which is preliminary data.</text>
</comment>
<sequence>MGTSETKSEKVYRIFEEISQDYDEANERISAGQHQKWKKELVSQVIRHTGGEGSVLDLCCGTGDIALALAHECPRLSLTGVDFSPSMLSVAKKKSGGERNVTWVQADAMKLPFKDNVFDSAVISFGLRNTPDYAQVMSEMARVTKPGGLVCCMDASMPDSPAILPFSSSISAG</sequence>
<dbReference type="InterPro" id="IPR023576">
    <property type="entry name" value="UbiE/COQ5_MeTrFase_CS"/>
</dbReference>
<dbReference type="Gene3D" id="3.40.50.150">
    <property type="entry name" value="Vaccinia Virus protein VP39"/>
    <property type="match status" value="1"/>
</dbReference>
<dbReference type="InterPro" id="IPR029063">
    <property type="entry name" value="SAM-dependent_MTases_sf"/>
</dbReference>
<dbReference type="EC" id="2.1.1.163" evidence="4"/>
<gene>
    <name evidence="4" type="primary">menG_12</name>
    <name evidence="4" type="ORF">SDC9_64273</name>
</gene>
<dbReference type="GO" id="GO:0043770">
    <property type="term" value="F:demethylmenaquinone methyltransferase activity"/>
    <property type="evidence" value="ECO:0007669"/>
    <property type="project" value="UniProtKB-EC"/>
</dbReference>
<dbReference type="GO" id="GO:0042181">
    <property type="term" value="P:ketone biosynthetic process"/>
    <property type="evidence" value="ECO:0007669"/>
    <property type="project" value="UniProtKB-ARBA"/>
</dbReference>